<comment type="similarity">
    <text evidence="2">Belongs to the krueppel C2H2-type zinc-finger protein family.</text>
</comment>
<feature type="compositionally biased region" description="Polar residues" evidence="13">
    <location>
        <begin position="719"/>
        <end position="731"/>
    </location>
</feature>
<evidence type="ECO:0000256" key="7">
    <source>
        <dbReference type="ARBA" id="ARBA00023015"/>
    </source>
</evidence>
<feature type="binding site" evidence="12">
    <location>
        <position position="79"/>
    </location>
    <ligand>
        <name>Zn(2+)</name>
        <dbReference type="ChEBI" id="CHEBI:29105"/>
    </ligand>
</feature>
<dbReference type="SUPFAM" id="SSF57667">
    <property type="entry name" value="beta-beta-alpha zinc fingers"/>
    <property type="match status" value="5"/>
</dbReference>
<evidence type="ECO:0000259" key="14">
    <source>
        <dbReference type="PROSITE" id="PS50157"/>
    </source>
</evidence>
<dbReference type="GO" id="GO:0008270">
    <property type="term" value="F:zinc ion binding"/>
    <property type="evidence" value="ECO:0007669"/>
    <property type="project" value="UniProtKB-UniRule"/>
</dbReference>
<dbReference type="InterPro" id="IPR013087">
    <property type="entry name" value="Znf_C2H2_type"/>
</dbReference>
<keyword evidence="8" id="KW-0238">DNA-binding</keyword>
<keyword evidence="9" id="KW-0804">Transcription</keyword>
<feature type="domain" description="C2H2-type" evidence="14">
    <location>
        <begin position="377"/>
        <end position="404"/>
    </location>
</feature>
<keyword evidence="17" id="KW-1185">Reference proteome</keyword>
<dbReference type="InterPro" id="IPR012934">
    <property type="entry name" value="Znf_AD"/>
</dbReference>
<evidence type="ECO:0000256" key="4">
    <source>
        <dbReference type="ARBA" id="ARBA00022737"/>
    </source>
</evidence>
<dbReference type="Pfam" id="PF07776">
    <property type="entry name" value="zf-AD"/>
    <property type="match status" value="1"/>
</dbReference>
<keyword evidence="10" id="KW-0539">Nucleus</keyword>
<dbReference type="GO" id="GO:0003690">
    <property type="term" value="F:double-stranded DNA binding"/>
    <property type="evidence" value="ECO:0007669"/>
    <property type="project" value="UniProtKB-ARBA"/>
</dbReference>
<comment type="caution">
    <text evidence="16">The sequence shown here is derived from an EMBL/GenBank/DDBJ whole genome shotgun (WGS) entry which is preliminary data.</text>
</comment>
<feature type="compositionally biased region" description="Acidic residues" evidence="13">
    <location>
        <begin position="222"/>
        <end position="231"/>
    </location>
</feature>
<dbReference type="GO" id="GO:0005634">
    <property type="term" value="C:nucleus"/>
    <property type="evidence" value="ECO:0007669"/>
    <property type="project" value="UniProtKB-SubCell"/>
</dbReference>
<dbReference type="OrthoDB" id="6077919at2759"/>
<dbReference type="PROSITE" id="PS50157">
    <property type="entry name" value="ZINC_FINGER_C2H2_2"/>
    <property type="match status" value="8"/>
</dbReference>
<accession>A0A0L0C4E8</accession>
<evidence type="ECO:0000256" key="13">
    <source>
        <dbReference type="SAM" id="MobiDB-lite"/>
    </source>
</evidence>
<dbReference type="SMART" id="SM00868">
    <property type="entry name" value="zf-AD"/>
    <property type="match status" value="1"/>
</dbReference>
<feature type="domain" description="C2H2-type" evidence="14">
    <location>
        <begin position="285"/>
        <end position="313"/>
    </location>
</feature>
<dbReference type="Pfam" id="PF00096">
    <property type="entry name" value="zf-C2H2"/>
    <property type="match status" value="4"/>
</dbReference>
<evidence type="ECO:0000256" key="11">
    <source>
        <dbReference type="PROSITE-ProRule" id="PRU00042"/>
    </source>
</evidence>
<dbReference type="FunFam" id="3.30.160.60:FF:001370">
    <property type="entry name" value="Zinc finger protein"/>
    <property type="match status" value="1"/>
</dbReference>
<evidence type="ECO:0000256" key="10">
    <source>
        <dbReference type="ARBA" id="ARBA00023242"/>
    </source>
</evidence>
<evidence type="ECO:0000256" key="3">
    <source>
        <dbReference type="ARBA" id="ARBA00022723"/>
    </source>
</evidence>
<feature type="domain" description="C2H2-type" evidence="14">
    <location>
        <begin position="317"/>
        <end position="339"/>
    </location>
</feature>
<dbReference type="AlphaFoldDB" id="A0A0L0C4E8"/>
<name>A0A0L0C4E8_LUCCU</name>
<feature type="domain" description="C2H2-type" evidence="14">
    <location>
        <begin position="405"/>
        <end position="432"/>
    </location>
</feature>
<evidence type="ECO:0000256" key="1">
    <source>
        <dbReference type="ARBA" id="ARBA00004123"/>
    </source>
</evidence>
<feature type="region of interest" description="Disordered" evidence="13">
    <location>
        <begin position="195"/>
        <end position="263"/>
    </location>
</feature>
<feature type="binding site" evidence="12">
    <location>
        <position position="25"/>
    </location>
    <ligand>
        <name>Zn(2+)</name>
        <dbReference type="ChEBI" id="CHEBI:29105"/>
    </ligand>
</feature>
<feature type="domain" description="C2H2-type" evidence="14">
    <location>
        <begin position="488"/>
        <end position="516"/>
    </location>
</feature>
<dbReference type="PANTHER" id="PTHR16515:SF49">
    <property type="entry name" value="GASTRULA ZINC FINGER PROTEIN XLCGF49.1-LIKE-RELATED"/>
    <property type="match status" value="1"/>
</dbReference>
<sequence>MQSTFATPSIEDSLPNCWINWCRLCAKEDPNHNINFLYVNDHNVDMENKELSLQEALAKYFWVQTSLDDVLPKMLCTNCLSLVSSMINFNERVERVQLMYLHLAESQAKVLDLNAIRLKFDVTETERDNWFLRYFPTHKPEKTTIDKALLTSEEENFKVQIKQENGEKFLAMDYDNYMEEDTDLEKEEIIFDKITPESLEEDDEEDPFQANDKETTFGQNDSSEEDEEDKEEPATELCSLRNQEQSPNSSLEKTKMKRKRKKLKQFSVGDYKKNKTNIKDFKLESKCKECGENFTKYMLYRDHMQQQHNHSRSNKHWPCPVCDKVLLSLFNLERHVRIHVPLEVRKNIKCPECDNRYTSNAQLETHIRYKHKNEKPFICEECGLSLRTNSNLRQHMLIHTDVAPFECEVCKKKFKNKTRLKTHMDIHSPNKHVCNICGLQLNSKATLNRHFLVHSDEMQHKCDYCGKAFKRAKALKNHLLLHTGLKPYSCDFCDRTFANGSNCRSHMKKLHPEELAVLEASGNKTHTKNIPKLETLKAVTKAADNLTPVVTKFSGCFAFGKKPKNLAALDAKQTQKSSQKLKKPALNQLNNNNNGEQLAMASPSSTPLDLQCIPLAGNTTASSNCLTDAKNLENDFNTTSPSTTTTTTPIPNFDNIYQHLMKQNQIDLQIKRSQTQHSPQPSLSNVSTSQHNTFYQQTPNDIINHSIKPTPANNDLLHSPNSHHSSMTSNLTHEDHSNASSIQANFYGSIRTALPPGNFM</sequence>
<dbReference type="GO" id="GO:0010468">
    <property type="term" value="P:regulation of gene expression"/>
    <property type="evidence" value="ECO:0007669"/>
    <property type="project" value="TreeGrafter"/>
</dbReference>
<evidence type="ECO:0000259" key="15">
    <source>
        <dbReference type="PROSITE" id="PS51915"/>
    </source>
</evidence>
<organism evidence="16 17">
    <name type="scientific">Lucilia cuprina</name>
    <name type="common">Green bottle fly</name>
    <name type="synonym">Australian sheep blowfly</name>
    <dbReference type="NCBI Taxonomy" id="7375"/>
    <lineage>
        <taxon>Eukaryota</taxon>
        <taxon>Metazoa</taxon>
        <taxon>Ecdysozoa</taxon>
        <taxon>Arthropoda</taxon>
        <taxon>Hexapoda</taxon>
        <taxon>Insecta</taxon>
        <taxon>Pterygota</taxon>
        <taxon>Neoptera</taxon>
        <taxon>Endopterygota</taxon>
        <taxon>Diptera</taxon>
        <taxon>Brachycera</taxon>
        <taxon>Muscomorpha</taxon>
        <taxon>Oestroidea</taxon>
        <taxon>Calliphoridae</taxon>
        <taxon>Luciliinae</taxon>
        <taxon>Lucilia</taxon>
    </lineage>
</organism>
<keyword evidence="7" id="KW-0805">Transcription regulation</keyword>
<evidence type="ECO:0000313" key="17">
    <source>
        <dbReference type="Proteomes" id="UP000037069"/>
    </source>
</evidence>
<feature type="region of interest" description="Disordered" evidence="13">
    <location>
        <begin position="575"/>
        <end position="603"/>
    </location>
</feature>
<dbReference type="PANTHER" id="PTHR16515">
    <property type="entry name" value="PR DOMAIN ZINC FINGER PROTEIN"/>
    <property type="match status" value="1"/>
</dbReference>
<protein>
    <submittedName>
        <fullName evidence="16">Zinc finger protein weckle</fullName>
    </submittedName>
</protein>
<reference evidence="16 17" key="1">
    <citation type="journal article" date="2015" name="Nat. Commun.">
        <title>Lucilia cuprina genome unlocks parasitic fly biology to underpin future interventions.</title>
        <authorList>
            <person name="Anstead C.A."/>
            <person name="Korhonen P.K."/>
            <person name="Young N.D."/>
            <person name="Hall R.S."/>
            <person name="Jex A.R."/>
            <person name="Murali S.C."/>
            <person name="Hughes D.S."/>
            <person name="Lee S.F."/>
            <person name="Perry T."/>
            <person name="Stroehlein A.J."/>
            <person name="Ansell B.R."/>
            <person name="Breugelmans B."/>
            <person name="Hofmann A."/>
            <person name="Qu J."/>
            <person name="Dugan S."/>
            <person name="Lee S.L."/>
            <person name="Chao H."/>
            <person name="Dinh H."/>
            <person name="Han Y."/>
            <person name="Doddapaneni H.V."/>
            <person name="Worley K.C."/>
            <person name="Muzny D.M."/>
            <person name="Ioannidis P."/>
            <person name="Waterhouse R.M."/>
            <person name="Zdobnov E.M."/>
            <person name="James P.J."/>
            <person name="Bagnall N.H."/>
            <person name="Kotze A.C."/>
            <person name="Gibbs R.A."/>
            <person name="Richards S."/>
            <person name="Batterham P."/>
            <person name="Gasser R.B."/>
        </authorList>
    </citation>
    <scope>NUCLEOTIDE SEQUENCE [LARGE SCALE GENOMIC DNA]</scope>
    <source>
        <strain evidence="16 17">LS</strain>
        <tissue evidence="16">Full body</tissue>
    </source>
</reference>
<dbReference type="OMA" id="HEQYMHL"/>
<dbReference type="Gene3D" id="3.40.1800.20">
    <property type="match status" value="1"/>
</dbReference>
<feature type="region of interest" description="Disordered" evidence="13">
    <location>
        <begin position="701"/>
        <end position="736"/>
    </location>
</feature>
<dbReference type="FunFam" id="3.30.160.60:FF:000145">
    <property type="entry name" value="Zinc finger protein 574"/>
    <property type="match status" value="1"/>
</dbReference>
<keyword evidence="5 11" id="KW-0863">Zinc-finger</keyword>
<feature type="binding site" evidence="12">
    <location>
        <position position="22"/>
    </location>
    <ligand>
        <name>Zn(2+)</name>
        <dbReference type="ChEBI" id="CHEBI:29105"/>
    </ligand>
</feature>
<evidence type="ECO:0000256" key="2">
    <source>
        <dbReference type="ARBA" id="ARBA00006991"/>
    </source>
</evidence>
<evidence type="ECO:0000313" key="16">
    <source>
        <dbReference type="EMBL" id="KNC27106.1"/>
    </source>
</evidence>
<keyword evidence="4" id="KW-0677">Repeat</keyword>
<keyword evidence="6 12" id="KW-0862">Zinc</keyword>
<gene>
    <name evidence="16" type="ORF">FF38_12654</name>
</gene>
<evidence type="ECO:0000256" key="8">
    <source>
        <dbReference type="ARBA" id="ARBA00023125"/>
    </source>
</evidence>
<dbReference type="InterPro" id="IPR050331">
    <property type="entry name" value="Zinc_finger"/>
</dbReference>
<dbReference type="InterPro" id="IPR036236">
    <property type="entry name" value="Znf_C2H2_sf"/>
</dbReference>
<feature type="domain" description="ZAD" evidence="15">
    <location>
        <begin position="20"/>
        <end position="103"/>
    </location>
</feature>
<dbReference type="EMBL" id="JRES01000933">
    <property type="protein sequence ID" value="KNC27106.1"/>
    <property type="molecule type" value="Genomic_DNA"/>
</dbReference>
<feature type="compositionally biased region" description="Polar residues" evidence="13">
    <location>
        <begin position="240"/>
        <end position="251"/>
    </location>
</feature>
<dbReference type="SUPFAM" id="SSF57716">
    <property type="entry name" value="Glucocorticoid receptor-like (DNA-binding domain)"/>
    <property type="match status" value="1"/>
</dbReference>
<dbReference type="Gene3D" id="3.30.160.60">
    <property type="entry name" value="Classic Zinc Finger"/>
    <property type="match status" value="6"/>
</dbReference>
<comment type="subcellular location">
    <subcellularLocation>
        <location evidence="1">Nucleus</location>
    </subcellularLocation>
</comment>
<dbReference type="SMART" id="SM00355">
    <property type="entry name" value="ZnF_C2H2"/>
    <property type="match status" value="8"/>
</dbReference>
<dbReference type="Proteomes" id="UP000037069">
    <property type="component" value="Unassembled WGS sequence"/>
</dbReference>
<feature type="binding site" evidence="12">
    <location>
        <position position="76"/>
    </location>
    <ligand>
        <name>Zn(2+)</name>
        <dbReference type="ChEBI" id="CHEBI:29105"/>
    </ligand>
</feature>
<proteinExistence type="inferred from homology"/>
<dbReference type="PROSITE" id="PS00028">
    <property type="entry name" value="ZINC_FINGER_C2H2_1"/>
    <property type="match status" value="8"/>
</dbReference>
<evidence type="ECO:0000256" key="6">
    <source>
        <dbReference type="ARBA" id="ARBA00022833"/>
    </source>
</evidence>
<dbReference type="PROSITE" id="PS51915">
    <property type="entry name" value="ZAD"/>
    <property type="match status" value="1"/>
</dbReference>
<feature type="domain" description="C2H2-type" evidence="14">
    <location>
        <begin position="432"/>
        <end position="459"/>
    </location>
</feature>
<evidence type="ECO:0000256" key="5">
    <source>
        <dbReference type="ARBA" id="ARBA00022771"/>
    </source>
</evidence>
<feature type="domain" description="C2H2-type" evidence="14">
    <location>
        <begin position="460"/>
        <end position="487"/>
    </location>
</feature>
<evidence type="ECO:0000256" key="12">
    <source>
        <dbReference type="PROSITE-ProRule" id="PRU01263"/>
    </source>
</evidence>
<feature type="compositionally biased region" description="Acidic residues" evidence="13">
    <location>
        <begin position="198"/>
        <end position="207"/>
    </location>
</feature>
<dbReference type="FunFam" id="3.30.160.60:FF:000624">
    <property type="entry name" value="zinc finger protein 697"/>
    <property type="match status" value="1"/>
</dbReference>
<keyword evidence="3 12" id="KW-0479">Metal-binding</keyword>
<evidence type="ECO:0000256" key="9">
    <source>
        <dbReference type="ARBA" id="ARBA00023163"/>
    </source>
</evidence>
<feature type="domain" description="C2H2-type" evidence="14">
    <location>
        <begin position="348"/>
        <end position="376"/>
    </location>
</feature>